<evidence type="ECO:0000256" key="7">
    <source>
        <dbReference type="SAM" id="Phobius"/>
    </source>
</evidence>
<feature type="transmembrane region" description="Helical" evidence="7">
    <location>
        <begin position="368"/>
        <end position="387"/>
    </location>
</feature>
<feature type="transmembrane region" description="Helical" evidence="7">
    <location>
        <begin position="399"/>
        <end position="418"/>
    </location>
</feature>
<evidence type="ECO:0000256" key="2">
    <source>
        <dbReference type="ARBA" id="ARBA00022676"/>
    </source>
</evidence>
<dbReference type="CDD" id="cd06421">
    <property type="entry name" value="CESA_CelA_like"/>
    <property type="match status" value="1"/>
</dbReference>
<keyword evidence="3" id="KW-0808">Transferase</keyword>
<evidence type="ECO:0000256" key="3">
    <source>
        <dbReference type="ARBA" id="ARBA00022679"/>
    </source>
</evidence>
<keyword evidence="6 7" id="KW-0472">Membrane</keyword>
<dbReference type="Proteomes" id="UP000176997">
    <property type="component" value="Unassembled WGS sequence"/>
</dbReference>
<feature type="transmembrane region" description="Helical" evidence="7">
    <location>
        <begin position="438"/>
        <end position="460"/>
    </location>
</feature>
<reference evidence="9 10" key="1">
    <citation type="journal article" date="2016" name="Nat. Commun.">
        <title>Thousands of microbial genomes shed light on interconnected biogeochemical processes in an aquifer system.</title>
        <authorList>
            <person name="Anantharaman K."/>
            <person name="Brown C.T."/>
            <person name="Hug L.A."/>
            <person name="Sharon I."/>
            <person name="Castelle C.J."/>
            <person name="Probst A.J."/>
            <person name="Thomas B.C."/>
            <person name="Singh A."/>
            <person name="Wilkins M.J."/>
            <person name="Karaoz U."/>
            <person name="Brodie E.L."/>
            <person name="Williams K.H."/>
            <person name="Hubbard S.S."/>
            <person name="Banfield J.F."/>
        </authorList>
    </citation>
    <scope>NUCLEOTIDE SEQUENCE [LARGE SCALE GENOMIC DNA]</scope>
</reference>
<comment type="caution">
    <text evidence="9">The sequence shown here is derived from an EMBL/GenBank/DDBJ whole genome shotgun (WGS) entry which is preliminary data.</text>
</comment>
<dbReference type="InterPro" id="IPR029044">
    <property type="entry name" value="Nucleotide-diphossugar_trans"/>
</dbReference>
<organism evidence="9 10">
    <name type="scientific">Candidatus Yonathbacteria bacterium RIFCSPHIGHO2_01_FULL_51_10</name>
    <dbReference type="NCBI Taxonomy" id="1802723"/>
    <lineage>
        <taxon>Bacteria</taxon>
        <taxon>Candidatus Yonathiibacteriota</taxon>
    </lineage>
</organism>
<evidence type="ECO:0000256" key="5">
    <source>
        <dbReference type="ARBA" id="ARBA00022989"/>
    </source>
</evidence>
<dbReference type="Gene3D" id="3.90.550.10">
    <property type="entry name" value="Spore Coat Polysaccharide Biosynthesis Protein SpsA, Chain A"/>
    <property type="match status" value="1"/>
</dbReference>
<dbReference type="Pfam" id="PF13632">
    <property type="entry name" value="Glyco_trans_2_3"/>
    <property type="match status" value="1"/>
</dbReference>
<gene>
    <name evidence="9" type="ORF">A2675_02290</name>
</gene>
<feature type="domain" description="Glycosyltransferase 2-like" evidence="8">
    <location>
        <begin position="172"/>
        <end position="374"/>
    </location>
</feature>
<dbReference type="InterPro" id="IPR050321">
    <property type="entry name" value="Glycosyltr_2/OpgH_subfam"/>
</dbReference>
<protein>
    <recommendedName>
        <fullName evidence="8">Glycosyltransferase 2-like domain-containing protein</fullName>
    </recommendedName>
</protein>
<keyword evidence="5 7" id="KW-1133">Transmembrane helix</keyword>
<feature type="transmembrane region" description="Helical" evidence="7">
    <location>
        <begin position="467"/>
        <end position="487"/>
    </location>
</feature>
<dbReference type="EMBL" id="MHUS01000016">
    <property type="protein sequence ID" value="OHA80897.1"/>
    <property type="molecule type" value="Genomic_DNA"/>
</dbReference>
<dbReference type="AlphaFoldDB" id="A0A1G2S7D0"/>
<dbReference type="SUPFAM" id="SSF53448">
    <property type="entry name" value="Nucleotide-diphospho-sugar transferases"/>
    <property type="match status" value="1"/>
</dbReference>
<dbReference type="InterPro" id="IPR001173">
    <property type="entry name" value="Glyco_trans_2-like"/>
</dbReference>
<proteinExistence type="predicted"/>
<evidence type="ECO:0000313" key="9">
    <source>
        <dbReference type="EMBL" id="OHA80897.1"/>
    </source>
</evidence>
<keyword evidence="2" id="KW-0328">Glycosyltransferase</keyword>
<evidence type="ECO:0000256" key="6">
    <source>
        <dbReference type="ARBA" id="ARBA00023136"/>
    </source>
</evidence>
<feature type="transmembrane region" description="Helical" evidence="7">
    <location>
        <begin position="340"/>
        <end position="362"/>
    </location>
</feature>
<evidence type="ECO:0000259" key="8">
    <source>
        <dbReference type="Pfam" id="PF13632"/>
    </source>
</evidence>
<accession>A0A1G2S7D0</accession>
<feature type="transmembrane region" description="Helical" evidence="7">
    <location>
        <begin position="20"/>
        <end position="39"/>
    </location>
</feature>
<keyword evidence="4 7" id="KW-0812">Transmembrane</keyword>
<dbReference type="STRING" id="1802723.A2675_02290"/>
<dbReference type="GO" id="GO:0016758">
    <property type="term" value="F:hexosyltransferase activity"/>
    <property type="evidence" value="ECO:0007669"/>
    <property type="project" value="TreeGrafter"/>
</dbReference>
<evidence type="ECO:0000256" key="4">
    <source>
        <dbReference type="ARBA" id="ARBA00022692"/>
    </source>
</evidence>
<name>A0A1G2S7D0_9BACT</name>
<feature type="transmembrane region" description="Helical" evidence="7">
    <location>
        <begin position="45"/>
        <end position="67"/>
    </location>
</feature>
<comment type="subcellular location">
    <subcellularLocation>
        <location evidence="1">Membrane</location>
        <topology evidence="1">Multi-pass membrane protein</topology>
    </subcellularLocation>
</comment>
<dbReference type="PANTHER" id="PTHR43867">
    <property type="entry name" value="CELLULOSE SYNTHASE CATALYTIC SUBUNIT A [UDP-FORMING]"/>
    <property type="match status" value="1"/>
</dbReference>
<evidence type="ECO:0000313" key="10">
    <source>
        <dbReference type="Proteomes" id="UP000176997"/>
    </source>
</evidence>
<dbReference type="GO" id="GO:0005886">
    <property type="term" value="C:plasma membrane"/>
    <property type="evidence" value="ECO:0007669"/>
    <property type="project" value="TreeGrafter"/>
</dbReference>
<sequence length="523" mass="59433">MPHTTKTTPQKFETVRIPRILSMVYLAAVLFYATWWLDFSHVGSWVLYGALLIAEIYHVWQVVGYLYTVWRIDDVVYVKPKEYPPVDIFITVCGEPREIVEQTVAAAKLIDYPDLKVHILNDGLVAGMANWRDIEDLGRDHNVDVITRTTPGGAKAGNINHALSVTTAPFFALFDADHVPHKDYLMRTIGHMNDPKMAFVQTPQYYKNRDDNFITRGAWEQQELFFGPICQGKNRMNATFWCGTNALIRRRALLDAGGVPEKSIAEDFLASLFIHERGWKSLYLPEILAHGLAPIDLEAYSAQQYRWARGSLDVMFKYNPLFRKGLTFAQKMQYLYSAGYYLNGLVVLMDAFIPLFFLFFGVVPVDDYTGNFVIYFAPFIFLTLYFLIRSTAYTITFRAIQLTIAASFVFLMALIASVTGKQTRFKVTSKVVHDKGNFISYAIPNMVYVLVGVIGVVFALNRDGVTPAVITNASWVLFNVVFFWPFIQEAYPWRAVATDFVQQAMGIFKKGPLVSSKIITPSE</sequence>
<evidence type="ECO:0000256" key="1">
    <source>
        <dbReference type="ARBA" id="ARBA00004141"/>
    </source>
</evidence>
<dbReference type="PANTHER" id="PTHR43867:SF2">
    <property type="entry name" value="CELLULOSE SYNTHASE CATALYTIC SUBUNIT A [UDP-FORMING]"/>
    <property type="match status" value="1"/>
</dbReference>